<dbReference type="Pfam" id="PF13489">
    <property type="entry name" value="Methyltransf_23"/>
    <property type="match status" value="1"/>
</dbReference>
<dbReference type="SUPFAM" id="SSF53335">
    <property type="entry name" value="S-adenosyl-L-methionine-dependent methyltransferases"/>
    <property type="match status" value="1"/>
</dbReference>
<evidence type="ECO:0008006" key="3">
    <source>
        <dbReference type="Google" id="ProtNLM"/>
    </source>
</evidence>
<organism evidence="1 2">
    <name type="scientific">Klebsiella phage vB_KvM-Eowyn</name>
    <dbReference type="NCBI Taxonomy" id="2762819"/>
    <lineage>
        <taxon>Viruses</taxon>
        <taxon>Duplodnaviria</taxon>
        <taxon>Heunggongvirae</taxon>
        <taxon>Uroviricota</taxon>
        <taxon>Caudoviricetes</taxon>
        <taxon>Chimalliviridae</taxon>
        <taxon>Eowynvirus</taxon>
        <taxon>Eowynvirus eowyn</taxon>
    </lineage>
</organism>
<proteinExistence type="predicted"/>
<dbReference type="EMBL" id="LR881104">
    <property type="protein sequence ID" value="CAD5235992.1"/>
    <property type="molecule type" value="Genomic_DNA"/>
</dbReference>
<name>A0A7R8MJ68_9CAUD</name>
<keyword evidence="2" id="KW-1185">Reference proteome</keyword>
<sequence>MRKVSELLNAELSFFPELGIGHYPVPKDARPYDAEYFARYRERAATPMGDALTKARVDLVKKYWSGPVCDVGIGAGQFVDNCEGAVGFDVNPAGIAWLADQNKFHDFYQSPIGALTFWDALEHIDEPDVALAQATDWVFVSIPIFTDAEHITRSIHYRKDEHIWYFTHAGLIRFMGGEGFDLVEYNTIETDLGRDGIGTYAFKRKK</sequence>
<protein>
    <recommendedName>
        <fullName evidence="3">Methyltransferase</fullName>
    </recommendedName>
</protein>
<dbReference type="Proteomes" id="UP000596247">
    <property type="component" value="Chromosome"/>
</dbReference>
<evidence type="ECO:0000313" key="2">
    <source>
        <dbReference type="Proteomes" id="UP000596247"/>
    </source>
</evidence>
<gene>
    <name evidence="1" type="ORF">LLCLJKAH_00003</name>
</gene>
<dbReference type="Gene3D" id="3.40.50.150">
    <property type="entry name" value="Vaccinia Virus protein VP39"/>
    <property type="match status" value="1"/>
</dbReference>
<dbReference type="InterPro" id="IPR029063">
    <property type="entry name" value="SAM-dependent_MTases_sf"/>
</dbReference>
<reference evidence="1 2" key="1">
    <citation type="submission" date="2020-09" db="EMBL/GenBank/DDBJ databases">
        <authorList>
            <person name="Jameson E."/>
        </authorList>
    </citation>
    <scope>NUCLEOTIDE SEQUENCE [LARGE SCALE GENOMIC DNA]</scope>
</reference>
<accession>A0A7R8MJ68</accession>
<evidence type="ECO:0000313" key="1">
    <source>
        <dbReference type="EMBL" id="CAD5235992.1"/>
    </source>
</evidence>